<sequence>MYLADVKQILALLRKRLVGSMVVLLIVVIGCFFMLESAPGDAVDAYGVTFGGDAGQIAEMRARWGLDQSVWHRLGAYLAALAQGNLGWSVSFNRPIFDVISERLPNTLLLMGAATALSFAVGSFLGVVAGARPGSFRDRFLSVASLVLYAVPGFWLALVLVILFSIKLRWLPSSGIETIASGKHGLARASDIARHLILPVVSLAVIYLALYLRVMRAAMADIWRMDFVRALRARGISRPRIVLFHVARNALLPLVTVLGVQAASMLGGSVVIESVFAVPGLGRLAQEAVASRDTPLLLGVIITSALMVILVNFVIDLVYLWLDPRIAAGGRA</sequence>
<evidence type="ECO:0000256" key="1">
    <source>
        <dbReference type="ARBA" id="ARBA00004651"/>
    </source>
</evidence>
<feature type="transmembrane region" description="Helical" evidence="7">
    <location>
        <begin position="17"/>
        <end position="35"/>
    </location>
</feature>
<evidence type="ECO:0000313" key="9">
    <source>
        <dbReference type="EMBL" id="EEZ28807.1"/>
    </source>
</evidence>
<dbReference type="Pfam" id="PF00528">
    <property type="entry name" value="BPD_transp_1"/>
    <property type="match status" value="1"/>
</dbReference>
<keyword evidence="4 7" id="KW-0812">Transmembrane</keyword>
<keyword evidence="5 7" id="KW-1133">Transmembrane helix</keyword>
<dbReference type="PANTHER" id="PTHR43163:SF9">
    <property type="entry name" value="ABC TRANSPORTER PERMEASE PROTEIN"/>
    <property type="match status" value="1"/>
</dbReference>
<accession>A0A0E1X6G6</accession>
<feature type="transmembrane region" description="Helical" evidence="7">
    <location>
        <begin position="250"/>
        <end position="276"/>
    </location>
</feature>
<comment type="similarity">
    <text evidence="7">Belongs to the binding-protein-dependent transport system permease family.</text>
</comment>
<dbReference type="HOGENOM" id="CLU_036879_1_0_5"/>
<dbReference type="GO" id="GO:0005886">
    <property type="term" value="C:plasma membrane"/>
    <property type="evidence" value="ECO:0007669"/>
    <property type="project" value="UniProtKB-SubCell"/>
</dbReference>
<dbReference type="InterPro" id="IPR000515">
    <property type="entry name" value="MetI-like"/>
</dbReference>
<dbReference type="PROSITE" id="PS51257">
    <property type="entry name" value="PROKAR_LIPOPROTEIN"/>
    <property type="match status" value="1"/>
</dbReference>
<dbReference type="AlphaFoldDB" id="A0A0E1X6G6"/>
<dbReference type="GO" id="GO:0055085">
    <property type="term" value="P:transmembrane transport"/>
    <property type="evidence" value="ECO:0007669"/>
    <property type="project" value="InterPro"/>
</dbReference>
<dbReference type="CDD" id="cd06261">
    <property type="entry name" value="TM_PBP2"/>
    <property type="match status" value="1"/>
</dbReference>
<dbReference type="PROSITE" id="PS50928">
    <property type="entry name" value="ABC_TM1"/>
    <property type="match status" value="1"/>
</dbReference>
<dbReference type="InterPro" id="IPR045621">
    <property type="entry name" value="BPD_transp_1_N"/>
</dbReference>
<keyword evidence="2 7" id="KW-0813">Transport</keyword>
<dbReference type="InterPro" id="IPR035906">
    <property type="entry name" value="MetI-like_sf"/>
</dbReference>
<dbReference type="PANTHER" id="PTHR43163">
    <property type="entry name" value="DIPEPTIDE TRANSPORT SYSTEM PERMEASE PROTEIN DPPB-RELATED"/>
    <property type="match status" value="1"/>
</dbReference>
<evidence type="ECO:0000256" key="3">
    <source>
        <dbReference type="ARBA" id="ARBA00022475"/>
    </source>
</evidence>
<dbReference type="SUPFAM" id="SSF161098">
    <property type="entry name" value="MetI-like"/>
    <property type="match status" value="1"/>
</dbReference>
<organism evidence="9">
    <name type="scientific">Brucella pinnipedialis M292/94/1</name>
    <dbReference type="NCBI Taxonomy" id="520462"/>
    <lineage>
        <taxon>Bacteria</taxon>
        <taxon>Pseudomonadati</taxon>
        <taxon>Pseudomonadota</taxon>
        <taxon>Alphaproteobacteria</taxon>
        <taxon>Hyphomicrobiales</taxon>
        <taxon>Brucellaceae</taxon>
        <taxon>Brucella/Ochrobactrum group</taxon>
        <taxon>Brucella</taxon>
    </lineage>
</organism>
<gene>
    <name evidence="9" type="ORF">BALG_02160</name>
</gene>
<reference evidence="9" key="1">
    <citation type="submission" date="2009-01" db="EMBL/GenBank/DDBJ databases">
        <title>The Genome Sequence of Brucella pinnipedialis M292/94/1.</title>
        <authorList>
            <consortium name="The Broad Institute Genome Sequencing Platform"/>
            <person name="Ward D."/>
            <person name="Young S.K."/>
            <person name="Kodira C.D."/>
            <person name="Zeng Q."/>
            <person name="Koehrsen M."/>
            <person name="Alvarado L."/>
            <person name="Berlin A."/>
            <person name="Borenstein D."/>
            <person name="Chen Z."/>
            <person name="Engels R."/>
            <person name="Freedman E."/>
            <person name="Gellesch M."/>
            <person name="Goldberg J."/>
            <person name="Griggs A."/>
            <person name="Gujja S."/>
            <person name="Heiman D."/>
            <person name="Hepburn T."/>
            <person name="Howarth C."/>
            <person name="Jen D."/>
            <person name="Larson L."/>
            <person name="Lewis B."/>
            <person name="Mehta T."/>
            <person name="Park D."/>
            <person name="Pearson M."/>
            <person name="Roberts A."/>
            <person name="Saif S."/>
            <person name="Shea T."/>
            <person name="Shenoy N."/>
            <person name="Sisk P."/>
            <person name="Stolte C."/>
            <person name="Sykes S."/>
            <person name="Walk T."/>
            <person name="White J."/>
            <person name="Yandava C."/>
            <person name="Whatmore A.M."/>
            <person name="Perrett L.L."/>
            <person name="O'Callaghan D."/>
            <person name="Nusbaum C."/>
            <person name="Galagan J."/>
            <person name="Birren B."/>
        </authorList>
    </citation>
    <scope>NUCLEOTIDE SEQUENCE [LARGE SCALE GENOMIC DNA]</scope>
    <source>
        <strain evidence="9">M292/94/1</strain>
    </source>
</reference>
<dbReference type="RefSeq" id="WP_002965857.1">
    <property type="nucleotide sequence ID" value="NZ_EQ999534.1"/>
</dbReference>
<feature type="domain" description="ABC transmembrane type-1" evidence="8">
    <location>
        <begin position="104"/>
        <end position="319"/>
    </location>
</feature>
<feature type="transmembrane region" description="Helical" evidence="7">
    <location>
        <begin position="296"/>
        <end position="322"/>
    </location>
</feature>
<dbReference type="Pfam" id="PF19300">
    <property type="entry name" value="BPD_transp_1_N"/>
    <property type="match status" value="1"/>
</dbReference>
<keyword evidence="3" id="KW-1003">Cell membrane</keyword>
<feature type="transmembrane region" description="Helical" evidence="7">
    <location>
        <begin position="108"/>
        <end position="128"/>
    </location>
</feature>
<feature type="transmembrane region" description="Helical" evidence="7">
    <location>
        <begin position="140"/>
        <end position="166"/>
    </location>
</feature>
<evidence type="ECO:0000256" key="6">
    <source>
        <dbReference type="ARBA" id="ARBA00023136"/>
    </source>
</evidence>
<evidence type="ECO:0000256" key="4">
    <source>
        <dbReference type="ARBA" id="ARBA00022692"/>
    </source>
</evidence>
<evidence type="ECO:0000256" key="5">
    <source>
        <dbReference type="ARBA" id="ARBA00022989"/>
    </source>
</evidence>
<dbReference type="Proteomes" id="UP000004659">
    <property type="component" value="Unassembled WGS sequence"/>
</dbReference>
<evidence type="ECO:0000259" key="8">
    <source>
        <dbReference type="PROSITE" id="PS50928"/>
    </source>
</evidence>
<protein>
    <submittedName>
        <fullName evidence="9">Binding-protein-dependent transport system inner membrane component</fullName>
    </submittedName>
</protein>
<evidence type="ECO:0000256" key="7">
    <source>
        <dbReference type="RuleBase" id="RU363032"/>
    </source>
</evidence>
<comment type="subcellular location">
    <subcellularLocation>
        <location evidence="1 7">Cell membrane</location>
        <topology evidence="1 7">Multi-pass membrane protein</topology>
    </subcellularLocation>
</comment>
<evidence type="ECO:0000256" key="2">
    <source>
        <dbReference type="ARBA" id="ARBA00022448"/>
    </source>
</evidence>
<feature type="transmembrane region" description="Helical" evidence="7">
    <location>
        <begin position="196"/>
        <end position="214"/>
    </location>
</feature>
<dbReference type="Gene3D" id="1.10.3720.10">
    <property type="entry name" value="MetI-like"/>
    <property type="match status" value="1"/>
</dbReference>
<dbReference type="GeneID" id="93015630"/>
<proteinExistence type="inferred from homology"/>
<name>A0A0E1X6G6_9HYPH</name>
<keyword evidence="6 7" id="KW-0472">Membrane</keyword>
<dbReference type="EMBL" id="EQ999534">
    <property type="protein sequence ID" value="EEZ28807.1"/>
    <property type="molecule type" value="Genomic_DNA"/>
</dbReference>